<reference evidence="1 2" key="1">
    <citation type="submission" date="2016-07" db="EMBL/GenBank/DDBJ databases">
        <title>Pervasive Adenine N6-methylation of Active Genes in Fungi.</title>
        <authorList>
            <consortium name="DOE Joint Genome Institute"/>
            <person name="Mondo S.J."/>
            <person name="Dannebaum R.O."/>
            <person name="Kuo R.C."/>
            <person name="Labutti K."/>
            <person name="Haridas S."/>
            <person name="Kuo A."/>
            <person name="Salamov A."/>
            <person name="Ahrendt S.R."/>
            <person name="Lipzen A."/>
            <person name="Sullivan W."/>
            <person name="Andreopoulos W.B."/>
            <person name="Clum A."/>
            <person name="Lindquist E."/>
            <person name="Daum C."/>
            <person name="Ramamoorthy G.K."/>
            <person name="Gryganskyi A."/>
            <person name="Culley D."/>
            <person name="Magnuson J.K."/>
            <person name="James T.Y."/>
            <person name="O'Malley M.A."/>
            <person name="Stajich J.E."/>
            <person name="Spatafora J.W."/>
            <person name="Visel A."/>
            <person name="Grigoriev I.V."/>
        </authorList>
    </citation>
    <scope>NUCLEOTIDE SEQUENCE [LARGE SCALE GENOMIC DNA]</scope>
    <source>
        <strain evidence="1 2">CBS 931.73</strain>
    </source>
</reference>
<sequence length="320" mass="35514">MSSAQLYYNSKPVSALARRSYISSSVATPEQKPSQPSPQNALVQTIYKNLRQKRLFVMSEKVLLAAVNSYTPVAHHFLSATEEFVNDVFQPADMPEDLLICDEMDTQQEDQNLATHSAQVICLCGARALQYLPRQRVHQISNTLKLVGNSRWTPVPFSKLALKIDEYLAPSNTTADDHPDIIDDTNTEHSLTNPANVVECEEVQQHPVNPISSPSIREFDYCASSQSTSSMIFHDVGPYRVDSDACSITSLPPSTSSLLSVTDSLSTTECDMKDWHSRKPSLPLLTSEQSWLGKSTQTVVTVTDATGRFINDKKVSEIFN</sequence>
<name>A0A1Y1YHX5_9FUNG</name>
<evidence type="ECO:0000313" key="1">
    <source>
        <dbReference type="EMBL" id="ORX97483.1"/>
    </source>
</evidence>
<comment type="caution">
    <text evidence="1">The sequence shown here is derived from an EMBL/GenBank/DDBJ whole genome shotgun (WGS) entry which is preliminary data.</text>
</comment>
<evidence type="ECO:0000313" key="2">
    <source>
        <dbReference type="Proteomes" id="UP000193498"/>
    </source>
</evidence>
<keyword evidence="2" id="KW-1185">Reference proteome</keyword>
<dbReference type="Proteomes" id="UP000193498">
    <property type="component" value="Unassembled WGS sequence"/>
</dbReference>
<dbReference type="EMBL" id="MCFE01000132">
    <property type="protein sequence ID" value="ORX97483.1"/>
    <property type="molecule type" value="Genomic_DNA"/>
</dbReference>
<protein>
    <submittedName>
        <fullName evidence="1">Uncharacterized protein</fullName>
    </submittedName>
</protein>
<dbReference type="AlphaFoldDB" id="A0A1Y1YHX5"/>
<accession>A0A1Y1YHX5</accession>
<organism evidence="1 2">
    <name type="scientific">Basidiobolus meristosporus CBS 931.73</name>
    <dbReference type="NCBI Taxonomy" id="1314790"/>
    <lineage>
        <taxon>Eukaryota</taxon>
        <taxon>Fungi</taxon>
        <taxon>Fungi incertae sedis</taxon>
        <taxon>Zoopagomycota</taxon>
        <taxon>Entomophthoromycotina</taxon>
        <taxon>Basidiobolomycetes</taxon>
        <taxon>Basidiobolales</taxon>
        <taxon>Basidiobolaceae</taxon>
        <taxon>Basidiobolus</taxon>
    </lineage>
</organism>
<proteinExistence type="predicted"/>
<gene>
    <name evidence="1" type="ORF">K493DRAFT_336538</name>
</gene>
<dbReference type="InParanoid" id="A0A1Y1YHX5"/>